<feature type="domain" description="Rhodanese" evidence="1">
    <location>
        <begin position="17"/>
        <end position="104"/>
    </location>
</feature>
<dbReference type="Pfam" id="PF00581">
    <property type="entry name" value="Rhodanese"/>
    <property type="match status" value="1"/>
</dbReference>
<dbReference type="PROSITE" id="PS50206">
    <property type="entry name" value="RHODANESE_3"/>
    <property type="match status" value="1"/>
</dbReference>
<comment type="caution">
    <text evidence="2">The sequence shown here is derived from an EMBL/GenBank/DDBJ whole genome shotgun (WGS) entry which is preliminary data.</text>
</comment>
<dbReference type="SMART" id="SM00450">
    <property type="entry name" value="RHOD"/>
    <property type="match status" value="1"/>
</dbReference>
<dbReference type="PANTHER" id="PTHR43031">
    <property type="entry name" value="FAD-DEPENDENT OXIDOREDUCTASE"/>
    <property type="match status" value="1"/>
</dbReference>
<dbReference type="CDD" id="cd00158">
    <property type="entry name" value="RHOD"/>
    <property type="match status" value="1"/>
</dbReference>
<proteinExistence type="predicted"/>
<accession>A0A927JEM0</accession>
<organism evidence="2 3">
    <name type="scientific">Lolliginicoccus lacisalsi</name>
    <dbReference type="NCBI Taxonomy" id="2742202"/>
    <lineage>
        <taxon>Bacteria</taxon>
        <taxon>Bacillati</taxon>
        <taxon>Actinomycetota</taxon>
        <taxon>Actinomycetes</taxon>
        <taxon>Mycobacteriales</taxon>
        <taxon>Hoyosellaceae</taxon>
        <taxon>Lolliginicoccus</taxon>
    </lineage>
</organism>
<dbReference type="EMBL" id="JACYWE010000006">
    <property type="protein sequence ID" value="MBD8506967.1"/>
    <property type="molecule type" value="Genomic_DNA"/>
</dbReference>
<dbReference type="SUPFAM" id="SSF52821">
    <property type="entry name" value="Rhodanese/Cell cycle control phosphatase"/>
    <property type="match status" value="1"/>
</dbReference>
<dbReference type="Proteomes" id="UP000642993">
    <property type="component" value="Unassembled WGS sequence"/>
</dbReference>
<dbReference type="PANTHER" id="PTHR43031:SF1">
    <property type="entry name" value="PYRIDINE NUCLEOTIDE-DISULPHIDE OXIDOREDUCTASE"/>
    <property type="match status" value="1"/>
</dbReference>
<evidence type="ECO:0000259" key="1">
    <source>
        <dbReference type="PROSITE" id="PS50206"/>
    </source>
</evidence>
<dbReference type="AlphaFoldDB" id="A0A927JEM0"/>
<name>A0A927JEM0_9ACTN</name>
<keyword evidence="3" id="KW-1185">Reference proteome</keyword>
<dbReference type="Gene3D" id="3.40.250.10">
    <property type="entry name" value="Rhodanese-like domain"/>
    <property type="match status" value="1"/>
</dbReference>
<dbReference type="InterPro" id="IPR001763">
    <property type="entry name" value="Rhodanese-like_dom"/>
</dbReference>
<dbReference type="InterPro" id="IPR036873">
    <property type="entry name" value="Rhodanese-like_dom_sf"/>
</dbReference>
<gene>
    <name evidence="2" type="ORF">HT102_10745</name>
</gene>
<protein>
    <submittedName>
        <fullName evidence="2">Rhodanese-like domain-containing protein</fullName>
    </submittedName>
</protein>
<reference evidence="2" key="1">
    <citation type="submission" date="2020-09" db="EMBL/GenBank/DDBJ databases">
        <title>Hoyosella lacisalsi sp. nov., a halotolerant actinobacterium isolated from soil of Lake Gudzhirganskoe.</title>
        <authorList>
            <person name="Yang Q."/>
            <person name="Guo P.Y."/>
            <person name="Liu S.W."/>
            <person name="Li F.N."/>
            <person name="Sun C.H."/>
        </authorList>
    </citation>
    <scope>NUCLEOTIDE SEQUENCE</scope>
    <source>
        <strain evidence="2">G463</strain>
    </source>
</reference>
<evidence type="ECO:0000313" key="2">
    <source>
        <dbReference type="EMBL" id="MBD8506967.1"/>
    </source>
</evidence>
<evidence type="ECO:0000313" key="3">
    <source>
        <dbReference type="Proteomes" id="UP000642993"/>
    </source>
</evidence>
<dbReference type="InterPro" id="IPR050229">
    <property type="entry name" value="GlpE_sulfurtransferase"/>
</dbReference>
<sequence>MSETIPSEPAAEIPDAGDGGVTIVDVREQDEWDQGHAPGALHIPMVDMPARYGEIDPDDDIYVVCRNGGRSFQVTLWLQSVGYDATNVSGGMVAWQKAGRAIESADGGSGYIY</sequence>
<dbReference type="RefSeq" id="WP_192039436.1">
    <property type="nucleotide sequence ID" value="NZ_JACYWE010000006.1"/>
</dbReference>